<feature type="compositionally biased region" description="Basic and acidic residues" evidence="1">
    <location>
        <begin position="73"/>
        <end position="83"/>
    </location>
</feature>
<name>A0ABD0JYB0_9CAEN</name>
<comment type="caution">
    <text evidence="2">The sequence shown here is derived from an EMBL/GenBank/DDBJ whole genome shotgun (WGS) entry which is preliminary data.</text>
</comment>
<protein>
    <submittedName>
        <fullName evidence="2">Uncharacterized protein</fullName>
    </submittedName>
</protein>
<sequence length="90" mass="10070">MRPCSLTTRQLAVSSLCRQTASSWVGASANGTRSDRSNQYTVRLYNLGPLARRRHLAMLQTTLHGQRYATPDEEMRARGREKSLGNGKYG</sequence>
<dbReference type="Proteomes" id="UP001519460">
    <property type="component" value="Unassembled WGS sequence"/>
</dbReference>
<accession>A0ABD0JYB0</accession>
<dbReference type="EMBL" id="JACVVK020000293">
    <property type="protein sequence ID" value="KAK7479883.1"/>
    <property type="molecule type" value="Genomic_DNA"/>
</dbReference>
<keyword evidence="3" id="KW-1185">Reference proteome</keyword>
<evidence type="ECO:0000313" key="2">
    <source>
        <dbReference type="EMBL" id="KAK7479883.1"/>
    </source>
</evidence>
<feature type="region of interest" description="Disordered" evidence="1">
    <location>
        <begin position="62"/>
        <end position="90"/>
    </location>
</feature>
<reference evidence="2 3" key="1">
    <citation type="journal article" date="2023" name="Sci. Data">
        <title>Genome assembly of the Korean intertidal mud-creeper Batillaria attramentaria.</title>
        <authorList>
            <person name="Patra A.K."/>
            <person name="Ho P.T."/>
            <person name="Jun S."/>
            <person name="Lee S.J."/>
            <person name="Kim Y."/>
            <person name="Won Y.J."/>
        </authorList>
    </citation>
    <scope>NUCLEOTIDE SEQUENCE [LARGE SCALE GENOMIC DNA]</scope>
    <source>
        <strain evidence="2">Wonlab-2016</strain>
    </source>
</reference>
<organism evidence="2 3">
    <name type="scientific">Batillaria attramentaria</name>
    <dbReference type="NCBI Taxonomy" id="370345"/>
    <lineage>
        <taxon>Eukaryota</taxon>
        <taxon>Metazoa</taxon>
        <taxon>Spiralia</taxon>
        <taxon>Lophotrochozoa</taxon>
        <taxon>Mollusca</taxon>
        <taxon>Gastropoda</taxon>
        <taxon>Caenogastropoda</taxon>
        <taxon>Sorbeoconcha</taxon>
        <taxon>Cerithioidea</taxon>
        <taxon>Batillariidae</taxon>
        <taxon>Batillaria</taxon>
    </lineage>
</organism>
<dbReference type="AlphaFoldDB" id="A0ABD0JYB0"/>
<gene>
    <name evidence="2" type="ORF">BaRGS_00028873</name>
</gene>
<evidence type="ECO:0000256" key="1">
    <source>
        <dbReference type="SAM" id="MobiDB-lite"/>
    </source>
</evidence>
<proteinExistence type="predicted"/>
<evidence type="ECO:0000313" key="3">
    <source>
        <dbReference type="Proteomes" id="UP001519460"/>
    </source>
</evidence>